<dbReference type="AlphaFoldDB" id="A0AAD5R8S0"/>
<reference evidence="7" key="1">
    <citation type="submission" date="2021-06" db="EMBL/GenBank/DDBJ databases">
        <title>Parelaphostrongylus tenuis whole genome reference sequence.</title>
        <authorList>
            <person name="Garwood T.J."/>
            <person name="Larsen P.A."/>
            <person name="Fountain-Jones N.M."/>
            <person name="Garbe J.R."/>
            <person name="Macchietto M.G."/>
            <person name="Kania S.A."/>
            <person name="Gerhold R.W."/>
            <person name="Richards J.E."/>
            <person name="Wolf T.M."/>
        </authorList>
    </citation>
    <scope>NUCLEOTIDE SEQUENCE</scope>
    <source>
        <strain evidence="7">MNPRO001-30</strain>
        <tissue evidence="7">Meninges</tissue>
    </source>
</reference>
<dbReference type="Proteomes" id="UP001196413">
    <property type="component" value="Unassembled WGS sequence"/>
</dbReference>
<comment type="caution">
    <text evidence="7">The sequence shown here is derived from an EMBL/GenBank/DDBJ whole genome shotgun (WGS) entry which is preliminary data.</text>
</comment>
<evidence type="ECO:0000256" key="3">
    <source>
        <dbReference type="ARBA" id="ARBA00022989"/>
    </source>
</evidence>
<feature type="transmembrane region" description="Helical" evidence="5">
    <location>
        <begin position="223"/>
        <end position="243"/>
    </location>
</feature>
<dbReference type="InterPro" id="IPR017452">
    <property type="entry name" value="GPCR_Rhodpsn_7TM"/>
</dbReference>
<dbReference type="SMART" id="SM01381">
    <property type="entry name" value="7TM_GPCR_Srsx"/>
    <property type="match status" value="1"/>
</dbReference>
<evidence type="ECO:0000313" key="7">
    <source>
        <dbReference type="EMBL" id="KAJ1371553.1"/>
    </source>
</evidence>
<dbReference type="InterPro" id="IPR052322">
    <property type="entry name" value="Mito_rRNA_Mtase_NSUN4"/>
</dbReference>
<evidence type="ECO:0000256" key="4">
    <source>
        <dbReference type="ARBA" id="ARBA00023136"/>
    </source>
</evidence>
<keyword evidence="4 5" id="KW-0472">Membrane</keyword>
<comment type="subcellular location">
    <subcellularLocation>
        <location evidence="1">Membrane</location>
    </subcellularLocation>
</comment>
<sequence>MARNLYYLIVDIILVLLQVIVIICNGIIIFVFAREKSLRQNSSRQLLVVLTITDFVHAVSTLPYITYLIVSWDPFYLNLSPYFIKIFFIPVIIQLKINLTLTISIALERTLALYFPVVFRNLSSYPYVKFSLLFGFLLGVVDLALEFSLTSFRETPNCASAGCFFNENFSYYWAFSNMVMGTVLIVFMTPFLMKLRALHQQPHKSGVVQLRENRFKQANRRSVGTLLISLVFVTLPSVGAGLAKAMGFHVFDVVGPFYIVGLVSAGACNSVMYLALNKEMQEATNKLITCKRPSFSMTVTTIKPLSTTRR</sequence>
<evidence type="ECO:0000256" key="2">
    <source>
        <dbReference type="ARBA" id="ARBA00022692"/>
    </source>
</evidence>
<dbReference type="PANTHER" id="PTHR46955">
    <property type="entry name" value="PROTEIN CBG01349-RELATED"/>
    <property type="match status" value="1"/>
</dbReference>
<keyword evidence="3 5" id="KW-1133">Transmembrane helix</keyword>
<proteinExistence type="predicted"/>
<dbReference type="PROSITE" id="PS50262">
    <property type="entry name" value="G_PROTEIN_RECEP_F1_2"/>
    <property type="match status" value="1"/>
</dbReference>
<gene>
    <name evidence="7" type="ORF">KIN20_033522</name>
</gene>
<feature type="transmembrane region" description="Helical" evidence="5">
    <location>
        <begin position="127"/>
        <end position="149"/>
    </location>
</feature>
<dbReference type="PANTHER" id="PTHR46955:SF3">
    <property type="entry name" value="G_PROTEIN_RECEP_F1_2 DOMAIN-CONTAINING PROTEIN"/>
    <property type="match status" value="1"/>
</dbReference>
<keyword evidence="8" id="KW-1185">Reference proteome</keyword>
<feature type="domain" description="G-protein coupled receptors family 1 profile" evidence="6">
    <location>
        <begin position="24"/>
        <end position="273"/>
    </location>
</feature>
<evidence type="ECO:0000313" key="8">
    <source>
        <dbReference type="Proteomes" id="UP001196413"/>
    </source>
</evidence>
<feature type="transmembrane region" description="Helical" evidence="5">
    <location>
        <begin position="45"/>
        <end position="70"/>
    </location>
</feature>
<keyword evidence="2 5" id="KW-0812">Transmembrane</keyword>
<evidence type="ECO:0000256" key="5">
    <source>
        <dbReference type="SAM" id="Phobius"/>
    </source>
</evidence>
<protein>
    <recommendedName>
        <fullName evidence="6">G-protein coupled receptors family 1 profile domain-containing protein</fullName>
    </recommendedName>
</protein>
<dbReference type="InterPro" id="IPR000276">
    <property type="entry name" value="GPCR_Rhodpsn"/>
</dbReference>
<feature type="transmembrane region" description="Helical" evidence="5">
    <location>
        <begin position="255"/>
        <end position="276"/>
    </location>
</feature>
<evidence type="ECO:0000256" key="1">
    <source>
        <dbReference type="ARBA" id="ARBA00004370"/>
    </source>
</evidence>
<feature type="transmembrane region" description="Helical" evidence="5">
    <location>
        <begin position="6"/>
        <end position="33"/>
    </location>
</feature>
<name>A0AAD5R8S0_PARTN</name>
<dbReference type="Pfam" id="PF10316">
    <property type="entry name" value="7TM_GPCR_Srbc"/>
    <property type="match status" value="1"/>
</dbReference>
<dbReference type="Gene3D" id="1.20.1070.10">
    <property type="entry name" value="Rhodopsin 7-helix transmembrane proteins"/>
    <property type="match status" value="1"/>
</dbReference>
<dbReference type="GO" id="GO:0004930">
    <property type="term" value="F:G protein-coupled receptor activity"/>
    <property type="evidence" value="ECO:0007669"/>
    <property type="project" value="InterPro"/>
</dbReference>
<feature type="transmembrane region" description="Helical" evidence="5">
    <location>
        <begin position="82"/>
        <end position="107"/>
    </location>
</feature>
<dbReference type="InterPro" id="IPR019420">
    <property type="entry name" value="7TM_GPCR_serpentine_rcpt_Srbc"/>
</dbReference>
<dbReference type="SUPFAM" id="SSF81321">
    <property type="entry name" value="Family A G protein-coupled receptor-like"/>
    <property type="match status" value="1"/>
</dbReference>
<organism evidence="7 8">
    <name type="scientific">Parelaphostrongylus tenuis</name>
    <name type="common">Meningeal worm</name>
    <dbReference type="NCBI Taxonomy" id="148309"/>
    <lineage>
        <taxon>Eukaryota</taxon>
        <taxon>Metazoa</taxon>
        <taxon>Ecdysozoa</taxon>
        <taxon>Nematoda</taxon>
        <taxon>Chromadorea</taxon>
        <taxon>Rhabditida</taxon>
        <taxon>Rhabditina</taxon>
        <taxon>Rhabditomorpha</taxon>
        <taxon>Strongyloidea</taxon>
        <taxon>Metastrongylidae</taxon>
        <taxon>Parelaphostrongylus</taxon>
    </lineage>
</organism>
<dbReference type="GO" id="GO:0016020">
    <property type="term" value="C:membrane"/>
    <property type="evidence" value="ECO:0007669"/>
    <property type="project" value="UniProtKB-SubCell"/>
</dbReference>
<evidence type="ECO:0000259" key="6">
    <source>
        <dbReference type="PROSITE" id="PS50262"/>
    </source>
</evidence>
<accession>A0AAD5R8S0</accession>
<dbReference type="EMBL" id="JAHQIW010007001">
    <property type="protein sequence ID" value="KAJ1371553.1"/>
    <property type="molecule type" value="Genomic_DNA"/>
</dbReference>
<feature type="transmembrane region" description="Helical" evidence="5">
    <location>
        <begin position="169"/>
        <end position="193"/>
    </location>
</feature>